<dbReference type="Pfam" id="PF12833">
    <property type="entry name" value="HTH_18"/>
    <property type="match status" value="1"/>
</dbReference>
<gene>
    <name evidence="6" type="ORF">ACFSJT_00275</name>
</gene>
<evidence type="ECO:0000256" key="1">
    <source>
        <dbReference type="ARBA" id="ARBA00023015"/>
    </source>
</evidence>
<feature type="domain" description="HTH araC/xylS-type" evidence="5">
    <location>
        <begin position="260"/>
        <end position="368"/>
    </location>
</feature>
<dbReference type="SUPFAM" id="SSF46689">
    <property type="entry name" value="Homeodomain-like"/>
    <property type="match status" value="1"/>
</dbReference>
<dbReference type="PROSITE" id="PS01124">
    <property type="entry name" value="HTH_ARAC_FAMILY_2"/>
    <property type="match status" value="1"/>
</dbReference>
<proteinExistence type="predicted"/>
<sequence>MSISLYELFLVLIIGQCIFLIFAIQYIPKKNTGANRVIQYLLAIYSLFLFERAMGHQFERDFLRLYGNIINTFYLFIGPLVYTYIRRLLFYKNGNYQLAYYHYLPALLYVGYCFFHIYYYDSIIDFKSYFTTLLFWNDVIFFISISAYLFKSSRLLNYYKQNEGQELSFNQTIIKYIEIMLIGMLVYMIFWWLGIVERFVVKLPIDIRMIWDISCLIFGIQIYIVGFYNLKHPEIFKIRFPSKNENIPKRKNILDEKEISKIQNLVDSFFEEKKGHRRPELSLSILANEINTTTNKLSWILNNIYKKTFYELVNEYRVEDFSKKINQNKHKEFTLISIAFEVGFNSKSTFYKAFKEITNVTPSEFIRKVENSQRQ</sequence>
<dbReference type="PANTHER" id="PTHR43280:SF29">
    <property type="entry name" value="ARAC-FAMILY TRANSCRIPTIONAL REGULATOR"/>
    <property type="match status" value="1"/>
</dbReference>
<evidence type="ECO:0000313" key="6">
    <source>
        <dbReference type="EMBL" id="MFD2185210.1"/>
    </source>
</evidence>
<dbReference type="InterPro" id="IPR009057">
    <property type="entry name" value="Homeodomain-like_sf"/>
</dbReference>
<keyword evidence="2" id="KW-0238">DNA-binding</keyword>
<dbReference type="EMBL" id="JBHUHY010000002">
    <property type="protein sequence ID" value="MFD2185210.1"/>
    <property type="molecule type" value="Genomic_DNA"/>
</dbReference>
<feature type="transmembrane region" description="Helical" evidence="4">
    <location>
        <begin position="100"/>
        <end position="120"/>
    </location>
</feature>
<dbReference type="SMART" id="SM00342">
    <property type="entry name" value="HTH_ARAC"/>
    <property type="match status" value="1"/>
</dbReference>
<dbReference type="PANTHER" id="PTHR43280">
    <property type="entry name" value="ARAC-FAMILY TRANSCRIPTIONAL REGULATOR"/>
    <property type="match status" value="1"/>
</dbReference>
<feature type="transmembrane region" description="Helical" evidence="4">
    <location>
        <begin position="62"/>
        <end position="85"/>
    </location>
</feature>
<comment type="caution">
    <text evidence="6">The sequence shown here is derived from an EMBL/GenBank/DDBJ whole genome shotgun (WGS) entry which is preliminary data.</text>
</comment>
<feature type="transmembrane region" description="Helical" evidence="4">
    <location>
        <begin position="7"/>
        <end position="27"/>
    </location>
</feature>
<dbReference type="Proteomes" id="UP001597344">
    <property type="component" value="Unassembled WGS sequence"/>
</dbReference>
<evidence type="ECO:0000256" key="3">
    <source>
        <dbReference type="ARBA" id="ARBA00023163"/>
    </source>
</evidence>
<evidence type="ECO:0000256" key="4">
    <source>
        <dbReference type="SAM" id="Phobius"/>
    </source>
</evidence>
<protein>
    <submittedName>
        <fullName evidence="6">Helix-turn-helix domain-containing protein</fullName>
    </submittedName>
</protein>
<evidence type="ECO:0000313" key="7">
    <source>
        <dbReference type="Proteomes" id="UP001597344"/>
    </source>
</evidence>
<keyword evidence="4" id="KW-1133">Transmembrane helix</keyword>
<keyword evidence="7" id="KW-1185">Reference proteome</keyword>
<accession>A0ABW5ASF0</accession>
<feature type="transmembrane region" description="Helical" evidence="4">
    <location>
        <begin position="173"/>
        <end position="197"/>
    </location>
</feature>
<feature type="transmembrane region" description="Helical" evidence="4">
    <location>
        <begin position="132"/>
        <end position="150"/>
    </location>
</feature>
<name>A0ABW5ASF0_9FLAO</name>
<dbReference type="Gene3D" id="1.10.10.60">
    <property type="entry name" value="Homeodomain-like"/>
    <property type="match status" value="1"/>
</dbReference>
<evidence type="ECO:0000259" key="5">
    <source>
        <dbReference type="PROSITE" id="PS01124"/>
    </source>
</evidence>
<evidence type="ECO:0000256" key="2">
    <source>
        <dbReference type="ARBA" id="ARBA00023125"/>
    </source>
</evidence>
<keyword evidence="1" id="KW-0805">Transcription regulation</keyword>
<organism evidence="6 7">
    <name type="scientific">Aquimarina celericrescens</name>
    <dbReference type="NCBI Taxonomy" id="1964542"/>
    <lineage>
        <taxon>Bacteria</taxon>
        <taxon>Pseudomonadati</taxon>
        <taxon>Bacteroidota</taxon>
        <taxon>Flavobacteriia</taxon>
        <taxon>Flavobacteriales</taxon>
        <taxon>Flavobacteriaceae</taxon>
        <taxon>Aquimarina</taxon>
    </lineage>
</organism>
<dbReference type="InterPro" id="IPR018060">
    <property type="entry name" value="HTH_AraC"/>
</dbReference>
<dbReference type="RefSeq" id="WP_378318163.1">
    <property type="nucleotide sequence ID" value="NZ_JBHUHY010000002.1"/>
</dbReference>
<feature type="transmembrane region" description="Helical" evidence="4">
    <location>
        <begin position="209"/>
        <end position="230"/>
    </location>
</feature>
<keyword evidence="4" id="KW-0812">Transmembrane</keyword>
<keyword evidence="4" id="KW-0472">Membrane</keyword>
<keyword evidence="3" id="KW-0804">Transcription</keyword>
<reference evidence="7" key="1">
    <citation type="journal article" date="2019" name="Int. J. Syst. Evol. Microbiol.">
        <title>The Global Catalogue of Microorganisms (GCM) 10K type strain sequencing project: providing services to taxonomists for standard genome sequencing and annotation.</title>
        <authorList>
            <consortium name="The Broad Institute Genomics Platform"/>
            <consortium name="The Broad Institute Genome Sequencing Center for Infectious Disease"/>
            <person name="Wu L."/>
            <person name="Ma J."/>
        </authorList>
    </citation>
    <scope>NUCLEOTIDE SEQUENCE [LARGE SCALE GENOMIC DNA]</scope>
    <source>
        <strain evidence="7">DT92</strain>
    </source>
</reference>